<organism evidence="3 4">
    <name type="scientific">Triparma laevis f. inornata</name>
    <dbReference type="NCBI Taxonomy" id="1714386"/>
    <lineage>
        <taxon>Eukaryota</taxon>
        <taxon>Sar</taxon>
        <taxon>Stramenopiles</taxon>
        <taxon>Ochrophyta</taxon>
        <taxon>Bolidophyceae</taxon>
        <taxon>Parmales</taxon>
        <taxon>Triparmaceae</taxon>
        <taxon>Triparma</taxon>
    </lineage>
</organism>
<comment type="caution">
    <text evidence="3">The sequence shown here is derived from an EMBL/GenBank/DDBJ whole genome shotgun (WGS) entry which is preliminary data.</text>
</comment>
<feature type="compositionally biased region" description="Basic and acidic residues" evidence="1">
    <location>
        <begin position="80"/>
        <end position="91"/>
    </location>
</feature>
<feature type="chain" id="PRO_5040748962" evidence="2">
    <location>
        <begin position="24"/>
        <end position="243"/>
    </location>
</feature>
<evidence type="ECO:0000313" key="4">
    <source>
        <dbReference type="Proteomes" id="UP001162640"/>
    </source>
</evidence>
<feature type="region of interest" description="Disordered" evidence="1">
    <location>
        <begin position="70"/>
        <end position="91"/>
    </location>
</feature>
<feature type="region of interest" description="Disordered" evidence="1">
    <location>
        <begin position="37"/>
        <end position="57"/>
    </location>
</feature>
<reference evidence="4" key="1">
    <citation type="journal article" date="2023" name="Commun. Biol.">
        <title>Genome analysis of Parmales, the sister group of diatoms, reveals the evolutionary specialization of diatoms from phago-mixotrophs to photoautotrophs.</title>
        <authorList>
            <person name="Ban H."/>
            <person name="Sato S."/>
            <person name="Yoshikawa S."/>
            <person name="Yamada K."/>
            <person name="Nakamura Y."/>
            <person name="Ichinomiya M."/>
            <person name="Sato N."/>
            <person name="Blanc-Mathieu R."/>
            <person name="Endo H."/>
            <person name="Kuwata A."/>
            <person name="Ogata H."/>
        </authorList>
    </citation>
    <scope>NUCLEOTIDE SEQUENCE [LARGE SCALE GENOMIC DNA]</scope>
</reference>
<proteinExistence type="predicted"/>
<dbReference type="Proteomes" id="UP001162640">
    <property type="component" value="Unassembled WGS sequence"/>
</dbReference>
<evidence type="ECO:0000256" key="1">
    <source>
        <dbReference type="SAM" id="MobiDB-lite"/>
    </source>
</evidence>
<evidence type="ECO:0000313" key="3">
    <source>
        <dbReference type="EMBL" id="GMH78423.1"/>
    </source>
</evidence>
<accession>A0A9W7EGV7</accession>
<feature type="signal peptide" evidence="2">
    <location>
        <begin position="1"/>
        <end position="23"/>
    </location>
</feature>
<dbReference type="EMBL" id="BLQM01000250">
    <property type="protein sequence ID" value="GMH78423.1"/>
    <property type="molecule type" value="Genomic_DNA"/>
</dbReference>
<keyword evidence="2" id="KW-0732">Signal</keyword>
<dbReference type="AlphaFoldDB" id="A0A9W7EGV7"/>
<gene>
    <name evidence="3" type="ORF">TL16_g07796</name>
</gene>
<sequence length="243" mass="27350">MASRSPRRIVLALVLLLLATVNAYVVKVNSRSSYRVVTSRPSTSLSSQTTPSTPKASYLQHLKRASIKLHTSEQLGKKPKPGDAPRRAPEVSKDSLREWLECSLIVHRGFDECADGISGLDAHILRMSSKIGHDLKSIYNVDSENVGNELGESYVEFLSGLDVKDWMVHYYNFKFAHFAGGKQIYKLIQSQTGVENLRFYEEVKGREEVKGMIEGIGEGWKVEEEEVGRSFEWAGKVMRVLMK</sequence>
<name>A0A9W7EGV7_9STRA</name>
<feature type="compositionally biased region" description="Low complexity" evidence="1">
    <location>
        <begin position="38"/>
        <end position="54"/>
    </location>
</feature>
<protein>
    <submittedName>
        <fullName evidence="3">Uncharacterized protein</fullName>
    </submittedName>
</protein>
<evidence type="ECO:0000256" key="2">
    <source>
        <dbReference type="SAM" id="SignalP"/>
    </source>
</evidence>